<protein>
    <recommendedName>
        <fullName evidence="2">Craniofacial development protein 2-like</fullName>
    </recommendedName>
</protein>
<dbReference type="PANTHER" id="PTHR23227">
    <property type="entry name" value="BUCENTAUR RELATED"/>
    <property type="match status" value="1"/>
</dbReference>
<proteinExistence type="predicted"/>
<reference evidence="1" key="1">
    <citation type="submission" date="2025-08" db="UniProtKB">
        <authorList>
            <consortium name="RefSeq"/>
        </authorList>
    </citation>
    <scope>IDENTIFICATION</scope>
</reference>
<gene>
    <name evidence="1" type="primary">LOC107759786</name>
</gene>
<dbReference type="AlphaFoldDB" id="A0A1S3X0R6"/>
<dbReference type="PaxDb" id="4097-A0A1S3X0R6"/>
<accession>A0A1S3X0R6</accession>
<organism evidence="1">
    <name type="scientific">Nicotiana tabacum</name>
    <name type="common">Common tobacco</name>
    <dbReference type="NCBI Taxonomy" id="4097"/>
    <lineage>
        <taxon>Eukaryota</taxon>
        <taxon>Viridiplantae</taxon>
        <taxon>Streptophyta</taxon>
        <taxon>Embryophyta</taxon>
        <taxon>Tracheophyta</taxon>
        <taxon>Spermatophyta</taxon>
        <taxon>Magnoliopsida</taxon>
        <taxon>eudicotyledons</taxon>
        <taxon>Gunneridae</taxon>
        <taxon>Pentapetalae</taxon>
        <taxon>asterids</taxon>
        <taxon>lamiids</taxon>
        <taxon>Solanales</taxon>
        <taxon>Solanaceae</taxon>
        <taxon>Nicotianoideae</taxon>
        <taxon>Nicotianeae</taxon>
        <taxon>Nicotiana</taxon>
    </lineage>
</organism>
<dbReference type="KEGG" id="nta:107759786"/>
<feature type="non-terminal residue" evidence="1">
    <location>
        <position position="1"/>
    </location>
</feature>
<dbReference type="RefSeq" id="XP_016433283.1">
    <property type="nucleotide sequence ID" value="XM_016577797.1"/>
</dbReference>
<evidence type="ECO:0000313" key="1">
    <source>
        <dbReference type="RefSeq" id="XP_016433283.1"/>
    </source>
</evidence>
<sequence length="165" mass="18432">DFGSGFWEQAGDLRTSRAEHPLLEIARDFGSERIRSTLLGVRREYIRGGDFNGHIGTNVGGYDEVHGGFGFGASNGGGAALLDFAKAFELIDYLLPRRGDKGLCKDYKVIPSESFVSQHRLLVMDVGIIIKMMKRVIRSRPGIRWEALSKDKVHELERKFMDMGA</sequence>
<dbReference type="OrthoDB" id="418748at2759"/>
<dbReference type="InterPro" id="IPR027124">
    <property type="entry name" value="Swc5/CFDP1/2"/>
</dbReference>
<evidence type="ECO:0008006" key="2">
    <source>
        <dbReference type="Google" id="ProtNLM"/>
    </source>
</evidence>
<dbReference type="PANTHER" id="PTHR23227:SF67">
    <property type="entry name" value="CRANIOFACIAL DEVELOPMENT PROTEIN 2-LIKE"/>
    <property type="match status" value="1"/>
</dbReference>
<name>A0A1S3X0R6_TOBAC</name>